<name>A0A0P1B0Q4_PLAHL</name>
<dbReference type="EMBL" id="CCYD01002939">
    <property type="protein sequence ID" value="CEG48321.1"/>
    <property type="molecule type" value="Genomic_DNA"/>
</dbReference>
<reference evidence="2" key="1">
    <citation type="submission" date="2014-09" db="EMBL/GenBank/DDBJ databases">
        <authorList>
            <person name="Sharma Rahul"/>
            <person name="Thines Marco"/>
        </authorList>
    </citation>
    <scope>NUCLEOTIDE SEQUENCE [LARGE SCALE GENOMIC DNA]</scope>
</reference>
<evidence type="ECO:0000313" key="2">
    <source>
        <dbReference type="Proteomes" id="UP000054928"/>
    </source>
</evidence>
<organism evidence="1 2">
    <name type="scientific">Plasmopara halstedii</name>
    <name type="common">Downy mildew of sunflower</name>
    <dbReference type="NCBI Taxonomy" id="4781"/>
    <lineage>
        <taxon>Eukaryota</taxon>
        <taxon>Sar</taxon>
        <taxon>Stramenopiles</taxon>
        <taxon>Oomycota</taxon>
        <taxon>Peronosporomycetes</taxon>
        <taxon>Peronosporales</taxon>
        <taxon>Peronosporaceae</taxon>
        <taxon>Plasmopara</taxon>
    </lineage>
</organism>
<evidence type="ECO:0000313" key="1">
    <source>
        <dbReference type="EMBL" id="CEG48321.1"/>
    </source>
</evidence>
<accession>A0A0P1B0Q4</accession>
<dbReference type="Proteomes" id="UP000054928">
    <property type="component" value="Unassembled WGS sequence"/>
</dbReference>
<sequence length="333" mass="37855">MDHLHAYFRNGLGEQSSDPATIRLERAMKAHATIQTRTTQQMVNKAQLPVDINPKDSSSAEKHVLPSSVLSQSSPLVEDLATQFQNLWQHEMDQQQQKGNNNQYNVLVLKKALVKIGPREKDSLLLYLLEQQGTLRTKCSEVATLGEEVAAQLINQQHELHRKFRTEISELMSQLHDALYFNPQVTTLQAKVEELEESICYYELQLRIAVQKLQRSRKRVKELKHMNDCRTNSLSQRALARFKRQHAIVCTVSSATYGGATAAKSRVISATTLASNQAMLERLFGSDEIAQTQVLQKKKMDLYKSEYRRNARSLVEKQLQAGIESYITRASST</sequence>
<dbReference type="RefSeq" id="XP_024584690.1">
    <property type="nucleotide sequence ID" value="XM_024719386.1"/>
</dbReference>
<protein>
    <submittedName>
        <fullName evidence="1">Uncharacterized protein</fullName>
    </submittedName>
</protein>
<dbReference type="GeneID" id="36401203"/>
<proteinExistence type="predicted"/>
<keyword evidence="2" id="KW-1185">Reference proteome</keyword>
<dbReference type="AlphaFoldDB" id="A0A0P1B0Q4"/>
<dbReference type="OrthoDB" id="68530at2759"/>